<sequence>MDSGPVHEALIIRRYVHVMLDPSGSLDTAVTIKVSLGSNVVSYTKCKTQCAIKQEDESRIFGFKIWYSANLQLKQWNWGPIDVILESENSDRESIEKEIADDDEDVEEMSSYSQFAVDHSKGGATILEYNHGQAEQNQDKKFFVNPFYSSKNESSSDPLHKSNLEDDFSSAPPLTDSPGSLPTCVSADDIALKNEIVKPELKYPKNSIMPRNGMKRRKIAPQEPCDLIIGQKLTTVRTCSSIYAKPLTKSKREVTRDP</sequence>
<organism evidence="2 3">
    <name type="scientific">Folsomia candida</name>
    <name type="common">Springtail</name>
    <dbReference type="NCBI Taxonomy" id="158441"/>
    <lineage>
        <taxon>Eukaryota</taxon>
        <taxon>Metazoa</taxon>
        <taxon>Ecdysozoa</taxon>
        <taxon>Arthropoda</taxon>
        <taxon>Hexapoda</taxon>
        <taxon>Collembola</taxon>
        <taxon>Entomobryomorpha</taxon>
        <taxon>Isotomoidea</taxon>
        <taxon>Isotomidae</taxon>
        <taxon>Proisotominae</taxon>
        <taxon>Folsomia</taxon>
    </lineage>
</organism>
<dbReference type="AlphaFoldDB" id="A0A226F1Q1"/>
<gene>
    <name evidence="2" type="ORF">Fcan01_02054</name>
</gene>
<name>A0A226F1Q1_FOLCA</name>
<dbReference type="Proteomes" id="UP000198287">
    <property type="component" value="Unassembled WGS sequence"/>
</dbReference>
<feature type="region of interest" description="Disordered" evidence="1">
    <location>
        <begin position="151"/>
        <end position="180"/>
    </location>
</feature>
<accession>A0A226F1Q1</accession>
<evidence type="ECO:0000313" key="2">
    <source>
        <dbReference type="EMBL" id="OXA63398.1"/>
    </source>
</evidence>
<dbReference type="EMBL" id="LNIX01000001">
    <property type="protein sequence ID" value="OXA63398.1"/>
    <property type="molecule type" value="Genomic_DNA"/>
</dbReference>
<reference evidence="2 3" key="1">
    <citation type="submission" date="2015-12" db="EMBL/GenBank/DDBJ databases">
        <title>The genome of Folsomia candida.</title>
        <authorList>
            <person name="Faddeeva A."/>
            <person name="Derks M.F."/>
            <person name="Anvar Y."/>
            <person name="Smit S."/>
            <person name="Van Straalen N."/>
            <person name="Roelofs D."/>
        </authorList>
    </citation>
    <scope>NUCLEOTIDE SEQUENCE [LARGE SCALE GENOMIC DNA]</scope>
    <source>
        <strain evidence="2 3">VU population</strain>
        <tissue evidence="2">Whole body</tissue>
    </source>
</reference>
<keyword evidence="3" id="KW-1185">Reference proteome</keyword>
<protein>
    <submittedName>
        <fullName evidence="2">Uncharacterized protein</fullName>
    </submittedName>
</protein>
<comment type="caution">
    <text evidence="2">The sequence shown here is derived from an EMBL/GenBank/DDBJ whole genome shotgun (WGS) entry which is preliminary data.</text>
</comment>
<evidence type="ECO:0000256" key="1">
    <source>
        <dbReference type="SAM" id="MobiDB-lite"/>
    </source>
</evidence>
<evidence type="ECO:0000313" key="3">
    <source>
        <dbReference type="Proteomes" id="UP000198287"/>
    </source>
</evidence>
<proteinExistence type="predicted"/>